<dbReference type="STRING" id="1169540.A0A0G4ENU0"/>
<organism evidence="8 9">
    <name type="scientific">Vitrella brassicaformis (strain CCMP3155)</name>
    <dbReference type="NCBI Taxonomy" id="1169540"/>
    <lineage>
        <taxon>Eukaryota</taxon>
        <taxon>Sar</taxon>
        <taxon>Alveolata</taxon>
        <taxon>Colpodellida</taxon>
        <taxon>Vitrellaceae</taxon>
        <taxon>Vitrella</taxon>
    </lineage>
</organism>
<dbReference type="OMA" id="YRRRDQE"/>
<dbReference type="AlphaFoldDB" id="A0A0G4ENU0"/>
<evidence type="ECO:0000256" key="3">
    <source>
        <dbReference type="ARBA" id="ARBA00022490"/>
    </source>
</evidence>
<gene>
    <name evidence="8" type="ORF">Vbra_2809</name>
</gene>
<reference evidence="8 9" key="1">
    <citation type="submission" date="2014-11" db="EMBL/GenBank/DDBJ databases">
        <authorList>
            <person name="Zhu J."/>
            <person name="Qi W."/>
            <person name="Song R."/>
        </authorList>
    </citation>
    <scope>NUCLEOTIDE SEQUENCE [LARGE SCALE GENOMIC DNA]</scope>
</reference>
<keyword evidence="3" id="KW-0963">Cytoplasm</keyword>
<dbReference type="VEuPathDB" id="CryptoDB:Vbra_2809"/>
<dbReference type="FunCoup" id="A0A0G4ENU0">
    <property type="interactions" value="485"/>
</dbReference>
<evidence type="ECO:0000256" key="5">
    <source>
        <dbReference type="ARBA" id="ARBA00023274"/>
    </source>
</evidence>
<dbReference type="GO" id="GO:0003735">
    <property type="term" value="F:structural constituent of ribosome"/>
    <property type="evidence" value="ECO:0007669"/>
    <property type="project" value="TreeGrafter"/>
</dbReference>
<dbReference type="Proteomes" id="UP000041254">
    <property type="component" value="Unassembled WGS sequence"/>
</dbReference>
<keyword evidence="5" id="KW-0687">Ribonucleoprotein</keyword>
<name>A0A0G4ENU0_VITBC</name>
<comment type="subcellular location">
    <subcellularLocation>
        <location evidence="1">Cytoplasm</location>
    </subcellularLocation>
</comment>
<dbReference type="InParanoid" id="A0A0G4ENU0"/>
<accession>A0A0G4ENU0</accession>
<dbReference type="OrthoDB" id="5211809at2759"/>
<feature type="domain" description="Plectin/eS10 N-terminal" evidence="7">
    <location>
        <begin position="6"/>
        <end position="98"/>
    </location>
</feature>
<dbReference type="PANTHER" id="PTHR12146">
    <property type="entry name" value="40S RIBOSOMAL PROTEIN S10"/>
    <property type="match status" value="1"/>
</dbReference>
<dbReference type="PhylomeDB" id="A0A0G4ENU0"/>
<evidence type="ECO:0000256" key="4">
    <source>
        <dbReference type="ARBA" id="ARBA00022980"/>
    </source>
</evidence>
<feature type="compositionally biased region" description="Basic and acidic residues" evidence="6">
    <location>
        <begin position="113"/>
        <end position="122"/>
    </location>
</feature>
<dbReference type="GO" id="GO:0022627">
    <property type="term" value="C:cytosolic small ribosomal subunit"/>
    <property type="evidence" value="ECO:0007669"/>
    <property type="project" value="TreeGrafter"/>
</dbReference>
<proteinExistence type="inferred from homology"/>
<dbReference type="Pfam" id="PF03501">
    <property type="entry name" value="S10_plectin"/>
    <property type="match status" value="1"/>
</dbReference>
<sequence>MPDSLIPKKNRKVIYEYLFREGVVVVKKDPKQSEHPDIAGVPNLHVMMALRSLKSRAYVDEKFNWLHHYYYLTNEGIEYLRDYLHLPASIFPNTLTKQRPSRPAGAGRGEMGGPRDKGDFERGPYGGDRPRGFGRGRGGPRFDS</sequence>
<dbReference type="GO" id="GO:0003723">
    <property type="term" value="F:RNA binding"/>
    <property type="evidence" value="ECO:0007669"/>
    <property type="project" value="TreeGrafter"/>
</dbReference>
<comment type="similarity">
    <text evidence="2">Belongs to the eukaryotic ribosomal protein eS10 family.</text>
</comment>
<dbReference type="PANTHER" id="PTHR12146:SF0">
    <property type="entry name" value="RIBOSOMAL PROTEIN S10"/>
    <property type="match status" value="1"/>
</dbReference>
<dbReference type="FunFam" id="1.10.10.10:FF:000025">
    <property type="entry name" value="40S ribosomal protein S10"/>
    <property type="match status" value="1"/>
</dbReference>
<evidence type="ECO:0000313" key="8">
    <source>
        <dbReference type="EMBL" id="CEL99059.1"/>
    </source>
</evidence>
<dbReference type="InterPro" id="IPR037447">
    <property type="entry name" value="Ribosomal_eS10"/>
</dbReference>
<evidence type="ECO:0000313" key="9">
    <source>
        <dbReference type="Proteomes" id="UP000041254"/>
    </source>
</evidence>
<keyword evidence="9" id="KW-1185">Reference proteome</keyword>
<protein>
    <recommendedName>
        <fullName evidence="7">Plectin/eS10 N-terminal domain-containing protein</fullName>
    </recommendedName>
</protein>
<evidence type="ECO:0000256" key="2">
    <source>
        <dbReference type="ARBA" id="ARBA00007278"/>
    </source>
</evidence>
<evidence type="ECO:0000256" key="6">
    <source>
        <dbReference type="SAM" id="MobiDB-lite"/>
    </source>
</evidence>
<dbReference type="Gene3D" id="1.10.10.10">
    <property type="entry name" value="Winged helix-like DNA-binding domain superfamily/Winged helix DNA-binding domain"/>
    <property type="match status" value="1"/>
</dbReference>
<feature type="region of interest" description="Disordered" evidence="6">
    <location>
        <begin position="94"/>
        <end position="144"/>
    </location>
</feature>
<dbReference type="EMBL" id="CDMY01000275">
    <property type="protein sequence ID" value="CEL99059.1"/>
    <property type="molecule type" value="Genomic_DNA"/>
</dbReference>
<dbReference type="InterPro" id="IPR036388">
    <property type="entry name" value="WH-like_DNA-bd_sf"/>
</dbReference>
<keyword evidence="4" id="KW-0689">Ribosomal protein</keyword>
<evidence type="ECO:0000259" key="7">
    <source>
        <dbReference type="Pfam" id="PF03501"/>
    </source>
</evidence>
<evidence type="ECO:0000256" key="1">
    <source>
        <dbReference type="ARBA" id="ARBA00004496"/>
    </source>
</evidence>
<dbReference type="InterPro" id="IPR005326">
    <property type="entry name" value="Plectin_eS10_N"/>
</dbReference>
<feature type="compositionally biased region" description="Gly residues" evidence="6">
    <location>
        <begin position="133"/>
        <end position="144"/>
    </location>
</feature>